<evidence type="ECO:0000313" key="2">
    <source>
        <dbReference type="Proteomes" id="UP001497535"/>
    </source>
</evidence>
<name>A0ACB0Y5D0_MELEN</name>
<dbReference type="Proteomes" id="UP001497535">
    <property type="component" value="Unassembled WGS sequence"/>
</dbReference>
<organism evidence="1 2">
    <name type="scientific">Meloidogyne enterolobii</name>
    <name type="common">Root-knot nematode worm</name>
    <name type="synonym">Meloidogyne mayaguensis</name>
    <dbReference type="NCBI Taxonomy" id="390850"/>
    <lineage>
        <taxon>Eukaryota</taxon>
        <taxon>Metazoa</taxon>
        <taxon>Ecdysozoa</taxon>
        <taxon>Nematoda</taxon>
        <taxon>Chromadorea</taxon>
        <taxon>Rhabditida</taxon>
        <taxon>Tylenchina</taxon>
        <taxon>Tylenchomorpha</taxon>
        <taxon>Tylenchoidea</taxon>
        <taxon>Meloidogynidae</taxon>
        <taxon>Meloidogyninae</taxon>
        <taxon>Meloidogyne</taxon>
    </lineage>
</organism>
<reference evidence="1" key="1">
    <citation type="submission" date="2023-11" db="EMBL/GenBank/DDBJ databases">
        <authorList>
            <person name="Poullet M."/>
        </authorList>
    </citation>
    <scope>NUCLEOTIDE SEQUENCE</scope>
    <source>
        <strain evidence="1">E1834</strain>
    </source>
</reference>
<proteinExistence type="predicted"/>
<dbReference type="EMBL" id="CAVMJV010000006">
    <property type="protein sequence ID" value="CAK5032813.1"/>
    <property type="molecule type" value="Genomic_DNA"/>
</dbReference>
<evidence type="ECO:0000313" key="1">
    <source>
        <dbReference type="EMBL" id="CAK5032813.1"/>
    </source>
</evidence>
<keyword evidence="2" id="KW-1185">Reference proteome</keyword>
<gene>
    <name evidence="1" type="ORF">MENTE1834_LOCUS7967</name>
</gene>
<protein>
    <submittedName>
        <fullName evidence="1">Uncharacterized protein</fullName>
    </submittedName>
</protein>
<comment type="caution">
    <text evidence="1">The sequence shown here is derived from an EMBL/GenBank/DDBJ whole genome shotgun (WGS) entry which is preliminary data.</text>
</comment>
<accession>A0ACB0Y5D0</accession>
<sequence>MKNKWRYIDNRHKCCEEDCVNTYTPTGKCENGNGFIEIINHTNIEYNKCVEGKGENKFAFIDAEYKIYKPKNDCSFASLFYYYEIKIKKEGPDFSSFGFRNTKGYIVLGNDGCIYYKSLPNTERISFKIPSISFNDGDIFGCGLVFPPTEILGKHPYVFFTQNGNQIGKAVLLKEESDDYFNLYLSLNCLSIEANFGNDLDAKPFCFDVSKHLFAEEFYN</sequence>